<proteinExistence type="predicted"/>
<accession>A0A1Q4VBA6</accession>
<keyword evidence="3" id="KW-1185">Reference proteome</keyword>
<sequence>MLAQFPAPLGGAPLRSLFGCGAVLVFARFLAPLRSRLLRFPFGCGWRLVARAVPRAPGWCLCSSLFGCGAVLVFAQFPAPLWGASGLFFGSVPVGILRPRSDALGRTSLLSC</sequence>
<keyword evidence="1" id="KW-0812">Transmembrane</keyword>
<reference evidence="2 3" key="1">
    <citation type="submission" date="2015-06" db="EMBL/GenBank/DDBJ databases">
        <title>Cloning and characterization of the uncialamcin biosynthetic gene cluster.</title>
        <authorList>
            <person name="Yan X."/>
            <person name="Huang T."/>
            <person name="Ge H."/>
            <person name="Shen B."/>
        </authorList>
    </citation>
    <scope>NUCLEOTIDE SEQUENCE [LARGE SCALE GENOMIC DNA]</scope>
    <source>
        <strain evidence="2 3">DCA2648</strain>
    </source>
</reference>
<name>A0A1Q4VBA6_9ACTN</name>
<dbReference type="Proteomes" id="UP000186455">
    <property type="component" value="Unassembled WGS sequence"/>
</dbReference>
<dbReference type="STRING" id="1048205.AB852_13480"/>
<evidence type="ECO:0000256" key="1">
    <source>
        <dbReference type="SAM" id="Phobius"/>
    </source>
</evidence>
<keyword evidence="1" id="KW-0472">Membrane</keyword>
<feature type="transmembrane region" description="Helical" evidence="1">
    <location>
        <begin position="56"/>
        <end position="75"/>
    </location>
</feature>
<organism evidence="2 3">
    <name type="scientific">Streptomyces uncialis</name>
    <dbReference type="NCBI Taxonomy" id="1048205"/>
    <lineage>
        <taxon>Bacteria</taxon>
        <taxon>Bacillati</taxon>
        <taxon>Actinomycetota</taxon>
        <taxon>Actinomycetes</taxon>
        <taxon>Kitasatosporales</taxon>
        <taxon>Streptomycetaceae</taxon>
        <taxon>Streptomyces</taxon>
    </lineage>
</organism>
<protein>
    <submittedName>
        <fullName evidence="2">Uncharacterized protein</fullName>
    </submittedName>
</protein>
<evidence type="ECO:0000313" key="2">
    <source>
        <dbReference type="EMBL" id="OKH95107.1"/>
    </source>
</evidence>
<evidence type="ECO:0000313" key="3">
    <source>
        <dbReference type="Proteomes" id="UP000186455"/>
    </source>
</evidence>
<dbReference type="AlphaFoldDB" id="A0A1Q4VBA6"/>
<feature type="transmembrane region" description="Helical" evidence="1">
    <location>
        <begin position="12"/>
        <end position="31"/>
    </location>
</feature>
<comment type="caution">
    <text evidence="2">The sequence shown here is derived from an EMBL/GenBank/DDBJ whole genome shotgun (WGS) entry which is preliminary data.</text>
</comment>
<keyword evidence="1" id="KW-1133">Transmembrane helix</keyword>
<gene>
    <name evidence="2" type="ORF">AB852_13480</name>
</gene>
<dbReference type="EMBL" id="LFBV01000002">
    <property type="protein sequence ID" value="OKH95107.1"/>
    <property type="molecule type" value="Genomic_DNA"/>
</dbReference>